<gene>
    <name evidence="7" type="ORF">IAA28_02920</name>
</gene>
<comment type="catalytic activity">
    <reaction evidence="1 5">
        <text>a uridine in RNA = a pseudouridine in RNA</text>
        <dbReference type="Rhea" id="RHEA:48348"/>
        <dbReference type="Rhea" id="RHEA-COMP:12068"/>
        <dbReference type="Rhea" id="RHEA-COMP:12069"/>
        <dbReference type="ChEBI" id="CHEBI:65314"/>
        <dbReference type="ChEBI" id="CHEBI:65315"/>
    </reaction>
</comment>
<evidence type="ECO:0000256" key="1">
    <source>
        <dbReference type="ARBA" id="ARBA00000073"/>
    </source>
</evidence>
<dbReference type="InterPro" id="IPR006225">
    <property type="entry name" value="PsdUridine_synth_RluC/D"/>
</dbReference>
<evidence type="ECO:0000256" key="4">
    <source>
        <dbReference type="PIRSR" id="PIRSR606225-1"/>
    </source>
</evidence>
<dbReference type="GO" id="GO:0140098">
    <property type="term" value="F:catalytic activity, acting on RNA"/>
    <property type="evidence" value="ECO:0007669"/>
    <property type="project" value="UniProtKB-ARBA"/>
</dbReference>
<dbReference type="PANTHER" id="PTHR21600">
    <property type="entry name" value="MITOCHONDRIAL RNA PSEUDOURIDINE SYNTHASE"/>
    <property type="match status" value="1"/>
</dbReference>
<comment type="caution">
    <text evidence="7">The sequence shown here is derived from an EMBL/GenBank/DDBJ whole genome shotgun (WGS) entry which is preliminary data.</text>
</comment>
<dbReference type="CDD" id="cd02869">
    <property type="entry name" value="PseudoU_synth_RluA_like"/>
    <property type="match status" value="1"/>
</dbReference>
<dbReference type="GO" id="GO:0009982">
    <property type="term" value="F:pseudouridine synthase activity"/>
    <property type="evidence" value="ECO:0007669"/>
    <property type="project" value="InterPro"/>
</dbReference>
<dbReference type="NCBIfam" id="TIGR00005">
    <property type="entry name" value="rluA_subfam"/>
    <property type="match status" value="1"/>
</dbReference>
<reference evidence="7" key="2">
    <citation type="submission" date="2021-04" db="EMBL/GenBank/DDBJ databases">
        <authorList>
            <person name="Gilroy R."/>
        </authorList>
    </citation>
    <scope>NUCLEOTIDE SEQUENCE</scope>
    <source>
        <strain evidence="7">ChiGjej4B4-12881</strain>
    </source>
</reference>
<dbReference type="Proteomes" id="UP000886780">
    <property type="component" value="Unassembled WGS sequence"/>
</dbReference>
<name>A0A9D2AVF5_9FIRM</name>
<dbReference type="PANTHER" id="PTHR21600:SF44">
    <property type="entry name" value="RIBOSOMAL LARGE SUBUNIT PSEUDOURIDINE SYNTHASE D"/>
    <property type="match status" value="1"/>
</dbReference>
<accession>A0A9D2AVF5</accession>
<comment type="similarity">
    <text evidence="2 5">Belongs to the pseudouridine synthase RluA family.</text>
</comment>
<dbReference type="SUPFAM" id="SSF55120">
    <property type="entry name" value="Pseudouridine synthase"/>
    <property type="match status" value="1"/>
</dbReference>
<dbReference type="InterPro" id="IPR006145">
    <property type="entry name" value="PsdUridine_synth_RsuA/RluA"/>
</dbReference>
<dbReference type="GO" id="GO:0000455">
    <property type="term" value="P:enzyme-directed rRNA pseudouridine synthesis"/>
    <property type="evidence" value="ECO:0007669"/>
    <property type="project" value="TreeGrafter"/>
</dbReference>
<evidence type="ECO:0000256" key="3">
    <source>
        <dbReference type="ARBA" id="ARBA00023235"/>
    </source>
</evidence>
<keyword evidence="3 5" id="KW-0413">Isomerase</keyword>
<dbReference type="Gene3D" id="3.30.2350.10">
    <property type="entry name" value="Pseudouridine synthase"/>
    <property type="match status" value="1"/>
</dbReference>
<evidence type="ECO:0000313" key="8">
    <source>
        <dbReference type="Proteomes" id="UP000886780"/>
    </source>
</evidence>
<dbReference type="Pfam" id="PF00849">
    <property type="entry name" value="PseudoU_synth_2"/>
    <property type="match status" value="1"/>
</dbReference>
<comment type="function">
    <text evidence="5">Responsible for synthesis of pseudouridine from uracil.</text>
</comment>
<dbReference type="AlphaFoldDB" id="A0A9D2AVF5"/>
<organism evidence="7 8">
    <name type="scientific">Candidatus Lachnoclostridium stercoripullorum</name>
    <dbReference type="NCBI Taxonomy" id="2838635"/>
    <lineage>
        <taxon>Bacteria</taxon>
        <taxon>Bacillati</taxon>
        <taxon>Bacillota</taxon>
        <taxon>Clostridia</taxon>
        <taxon>Lachnospirales</taxon>
        <taxon>Lachnospiraceae</taxon>
    </lineage>
</organism>
<dbReference type="EMBL" id="DXEU01000051">
    <property type="protein sequence ID" value="HIX51742.1"/>
    <property type="molecule type" value="Genomic_DNA"/>
</dbReference>
<reference evidence="7" key="1">
    <citation type="journal article" date="2021" name="PeerJ">
        <title>Extensive microbial diversity within the chicken gut microbiome revealed by metagenomics and culture.</title>
        <authorList>
            <person name="Gilroy R."/>
            <person name="Ravi A."/>
            <person name="Getino M."/>
            <person name="Pursley I."/>
            <person name="Horton D.L."/>
            <person name="Alikhan N.F."/>
            <person name="Baker D."/>
            <person name="Gharbi K."/>
            <person name="Hall N."/>
            <person name="Watson M."/>
            <person name="Adriaenssens E.M."/>
            <person name="Foster-Nyarko E."/>
            <person name="Jarju S."/>
            <person name="Secka A."/>
            <person name="Antonio M."/>
            <person name="Oren A."/>
            <person name="Chaudhuri R.R."/>
            <person name="La Ragione R."/>
            <person name="Hildebrand F."/>
            <person name="Pallen M.J."/>
        </authorList>
    </citation>
    <scope>NUCLEOTIDE SEQUENCE</scope>
    <source>
        <strain evidence="7">ChiGjej4B4-12881</strain>
    </source>
</reference>
<evidence type="ECO:0000313" key="7">
    <source>
        <dbReference type="EMBL" id="HIX51742.1"/>
    </source>
</evidence>
<dbReference type="InterPro" id="IPR020103">
    <property type="entry name" value="PsdUridine_synth_cat_dom_sf"/>
</dbReference>
<protein>
    <recommendedName>
        <fullName evidence="5">Pseudouridine synthase</fullName>
        <ecNumber evidence="5">5.4.99.-</ecNumber>
    </recommendedName>
</protein>
<evidence type="ECO:0000256" key="2">
    <source>
        <dbReference type="ARBA" id="ARBA00010876"/>
    </source>
</evidence>
<evidence type="ECO:0000256" key="5">
    <source>
        <dbReference type="RuleBase" id="RU362028"/>
    </source>
</evidence>
<feature type="domain" description="Pseudouridine synthase RsuA/RluA-like" evidence="6">
    <location>
        <begin position="88"/>
        <end position="240"/>
    </location>
</feature>
<dbReference type="EC" id="5.4.99.-" evidence="5"/>
<proteinExistence type="inferred from homology"/>
<evidence type="ECO:0000259" key="6">
    <source>
        <dbReference type="Pfam" id="PF00849"/>
    </source>
</evidence>
<dbReference type="GO" id="GO:0003723">
    <property type="term" value="F:RNA binding"/>
    <property type="evidence" value="ECO:0007669"/>
    <property type="project" value="InterPro"/>
</dbReference>
<dbReference type="PROSITE" id="PS01129">
    <property type="entry name" value="PSI_RLU"/>
    <property type="match status" value="1"/>
</dbReference>
<feature type="active site" evidence="4">
    <location>
        <position position="135"/>
    </location>
</feature>
<dbReference type="InterPro" id="IPR050188">
    <property type="entry name" value="RluA_PseudoU_synthase"/>
</dbReference>
<sequence>MRTLEYTVDAAENGLTAEQFLKQLGLSRNVISLLKSVPGAICADGKPAFGSSRLAAGQHFVLSLPPEAPSQALIPTPMDLDIVYEDRDLLVINKDAGVPVHPSQGNHGNTLAEGVTWLATQRGEPFLFRAVNRLDRDTSGLLIAAKHVISASLLSAMTAAREIHREYLAVALGETDAEGTIDAPIARKEGSVIQREINFQRGERAVTHYQRILYRPEADLSLVRLRLETGRTHQIRIHMAYIGHPLPGDFLYCPDYTRIRRQALHSHALSFRHPITKEELHFEAPLPDDMQRLLQ</sequence>
<dbReference type="InterPro" id="IPR006224">
    <property type="entry name" value="PsdUridine_synth_RluA-like_CS"/>
</dbReference>